<name>A0A382RK92_9ZZZZ</name>
<protein>
    <recommendedName>
        <fullName evidence="2">DUF2459 domain-containing protein</fullName>
    </recommendedName>
</protein>
<sequence length="223" mass="25214">MNWYKETGWLFLFIILLLSVSGCASALSWQSVPDSIENERSVYVVNHGWHTGLILSYESLVGLPHIEETVGYSPYYEFGWGDADFYQTEQITSGVTLKAILWPTDSVLHVVSVSTDPHAHFPQSEMVEVHLSRQGLGRLVDYISASFYRDPDSQLIPLSRRIYKNSHFFKAIGGYQLTNNCNTWVAEALERSGVPVSSFLTLTSDGVMQQTKNAILEYECCMR</sequence>
<organism evidence="1">
    <name type="scientific">marine metagenome</name>
    <dbReference type="NCBI Taxonomy" id="408172"/>
    <lineage>
        <taxon>unclassified sequences</taxon>
        <taxon>metagenomes</taxon>
        <taxon>ecological metagenomes</taxon>
    </lineage>
</organism>
<accession>A0A382RK92</accession>
<dbReference type="EMBL" id="UINC01122312">
    <property type="protein sequence ID" value="SVC98046.1"/>
    <property type="molecule type" value="Genomic_DNA"/>
</dbReference>
<dbReference type="PROSITE" id="PS51257">
    <property type="entry name" value="PROKAR_LIPOPROTEIN"/>
    <property type="match status" value="1"/>
</dbReference>
<dbReference type="Pfam" id="PF09601">
    <property type="entry name" value="DUF2459"/>
    <property type="match status" value="1"/>
</dbReference>
<evidence type="ECO:0000313" key="1">
    <source>
        <dbReference type="EMBL" id="SVC98046.1"/>
    </source>
</evidence>
<proteinExistence type="predicted"/>
<dbReference type="InterPro" id="IPR011727">
    <property type="entry name" value="CHP02117"/>
</dbReference>
<gene>
    <name evidence="1" type="ORF">METZ01_LOCUS350900</name>
</gene>
<dbReference type="AlphaFoldDB" id="A0A382RK92"/>
<evidence type="ECO:0008006" key="2">
    <source>
        <dbReference type="Google" id="ProtNLM"/>
    </source>
</evidence>
<reference evidence="1" key="1">
    <citation type="submission" date="2018-05" db="EMBL/GenBank/DDBJ databases">
        <authorList>
            <person name="Lanie J.A."/>
            <person name="Ng W.-L."/>
            <person name="Kazmierczak K.M."/>
            <person name="Andrzejewski T.M."/>
            <person name="Davidsen T.M."/>
            <person name="Wayne K.J."/>
            <person name="Tettelin H."/>
            <person name="Glass J.I."/>
            <person name="Rusch D."/>
            <person name="Podicherti R."/>
            <person name="Tsui H.-C.T."/>
            <person name="Winkler M.E."/>
        </authorList>
    </citation>
    <scope>NUCLEOTIDE SEQUENCE</scope>
</reference>